<keyword evidence="3 12" id="KW-0812">Transmembrane</keyword>
<keyword evidence="6 12" id="KW-0067">ATP-binding</keyword>
<evidence type="ECO:0000256" key="8">
    <source>
        <dbReference type="ARBA" id="ARBA00022989"/>
    </source>
</evidence>
<dbReference type="InterPro" id="IPR023214">
    <property type="entry name" value="HAD_sf"/>
</dbReference>
<dbReference type="EMBL" id="WWCV01000051">
    <property type="protein sequence ID" value="MYN19668.1"/>
    <property type="molecule type" value="Genomic_DNA"/>
</dbReference>
<dbReference type="PRINTS" id="PR00119">
    <property type="entry name" value="CATATPASE"/>
</dbReference>
<dbReference type="GO" id="GO:0005524">
    <property type="term" value="F:ATP binding"/>
    <property type="evidence" value="ECO:0007669"/>
    <property type="project" value="UniProtKB-UniRule"/>
</dbReference>
<evidence type="ECO:0000256" key="9">
    <source>
        <dbReference type="ARBA" id="ARBA00023136"/>
    </source>
</evidence>
<comment type="caution">
    <text evidence="14">The sequence shown here is derived from an EMBL/GenBank/DDBJ whole genome shotgun (WGS) entry which is preliminary data.</text>
</comment>
<keyword evidence="15" id="KW-1185">Reference proteome</keyword>
<dbReference type="SFLD" id="SFLDS00003">
    <property type="entry name" value="Haloacid_Dehalogenase"/>
    <property type="match status" value="1"/>
</dbReference>
<evidence type="ECO:0000256" key="7">
    <source>
        <dbReference type="ARBA" id="ARBA00022967"/>
    </source>
</evidence>
<organism evidence="14 15">
    <name type="scientific">Duganella vulcania</name>
    <dbReference type="NCBI Taxonomy" id="2692166"/>
    <lineage>
        <taxon>Bacteria</taxon>
        <taxon>Pseudomonadati</taxon>
        <taxon>Pseudomonadota</taxon>
        <taxon>Betaproteobacteria</taxon>
        <taxon>Burkholderiales</taxon>
        <taxon>Oxalobacteraceae</taxon>
        <taxon>Telluria group</taxon>
        <taxon>Duganella</taxon>
    </lineage>
</organism>
<comment type="catalytic activity">
    <reaction evidence="11">
        <text>Zn(2+)(in) + ATP + H2O = Zn(2+)(out) + ADP + phosphate + H(+)</text>
        <dbReference type="Rhea" id="RHEA:20621"/>
        <dbReference type="ChEBI" id="CHEBI:15377"/>
        <dbReference type="ChEBI" id="CHEBI:15378"/>
        <dbReference type="ChEBI" id="CHEBI:29105"/>
        <dbReference type="ChEBI" id="CHEBI:30616"/>
        <dbReference type="ChEBI" id="CHEBI:43474"/>
        <dbReference type="ChEBI" id="CHEBI:456216"/>
        <dbReference type="EC" id="7.2.2.12"/>
    </reaction>
</comment>
<dbReference type="Pfam" id="PF00702">
    <property type="entry name" value="Hydrolase"/>
    <property type="match status" value="1"/>
</dbReference>
<dbReference type="GO" id="GO:0046872">
    <property type="term" value="F:metal ion binding"/>
    <property type="evidence" value="ECO:0007669"/>
    <property type="project" value="UniProtKB-KW"/>
</dbReference>
<feature type="transmembrane region" description="Helical" evidence="12">
    <location>
        <begin position="199"/>
        <end position="217"/>
    </location>
</feature>
<evidence type="ECO:0000256" key="6">
    <source>
        <dbReference type="ARBA" id="ARBA00022840"/>
    </source>
</evidence>
<dbReference type="NCBIfam" id="TIGR01494">
    <property type="entry name" value="ATPase_P-type"/>
    <property type="match status" value="1"/>
</dbReference>
<feature type="transmembrane region" description="Helical" evidence="12">
    <location>
        <begin position="707"/>
        <end position="729"/>
    </location>
</feature>
<reference evidence="14 15" key="1">
    <citation type="submission" date="2019-12" db="EMBL/GenBank/DDBJ databases">
        <title>Novel species isolated from a subtropical stream in China.</title>
        <authorList>
            <person name="Lu H."/>
        </authorList>
    </citation>
    <scope>NUCLEOTIDE SEQUENCE [LARGE SCALE GENOMIC DNA]</scope>
    <source>
        <strain evidence="14 15">FT107W</strain>
    </source>
</reference>
<feature type="transmembrane region" description="Helical" evidence="12">
    <location>
        <begin position="174"/>
        <end position="193"/>
    </location>
</feature>
<dbReference type="Gene3D" id="3.40.50.1000">
    <property type="entry name" value="HAD superfamily/HAD-like"/>
    <property type="match status" value="1"/>
</dbReference>
<keyword evidence="7" id="KW-1278">Translocase</keyword>
<dbReference type="SUPFAM" id="SSF56784">
    <property type="entry name" value="HAD-like"/>
    <property type="match status" value="1"/>
</dbReference>
<dbReference type="NCBIfam" id="TIGR01525">
    <property type="entry name" value="ATPase-IB_hvy"/>
    <property type="match status" value="1"/>
</dbReference>
<keyword evidence="4 12" id="KW-0479">Metal-binding</keyword>
<dbReference type="FunFam" id="2.70.150.10:FF:000002">
    <property type="entry name" value="Copper-transporting ATPase 1, putative"/>
    <property type="match status" value="1"/>
</dbReference>
<dbReference type="InterPro" id="IPR036412">
    <property type="entry name" value="HAD-like_sf"/>
</dbReference>
<dbReference type="SUPFAM" id="SSF55008">
    <property type="entry name" value="HMA, heavy metal-associated domain"/>
    <property type="match status" value="1"/>
</dbReference>
<dbReference type="SUPFAM" id="SSF81653">
    <property type="entry name" value="Calcium ATPase, transduction domain A"/>
    <property type="match status" value="1"/>
</dbReference>
<dbReference type="Gene3D" id="2.70.150.10">
    <property type="entry name" value="Calcium-transporting ATPase, cytoplasmic transduction domain A"/>
    <property type="match status" value="1"/>
</dbReference>
<dbReference type="GO" id="GO:0015086">
    <property type="term" value="F:cadmium ion transmembrane transporter activity"/>
    <property type="evidence" value="ECO:0007669"/>
    <property type="project" value="TreeGrafter"/>
</dbReference>
<dbReference type="Pfam" id="PF00122">
    <property type="entry name" value="E1-E2_ATPase"/>
    <property type="match status" value="1"/>
</dbReference>
<evidence type="ECO:0000256" key="11">
    <source>
        <dbReference type="ARBA" id="ARBA00047308"/>
    </source>
</evidence>
<dbReference type="InterPro" id="IPR059000">
    <property type="entry name" value="ATPase_P-type_domA"/>
</dbReference>
<dbReference type="PANTHER" id="PTHR48085">
    <property type="entry name" value="CADMIUM/ZINC-TRANSPORTING ATPASE HMA2-RELATED"/>
    <property type="match status" value="1"/>
</dbReference>
<protein>
    <recommendedName>
        <fullName evidence="10">P-type Zn(2+) transporter</fullName>
        <ecNumber evidence="10">7.2.2.12</ecNumber>
    </recommendedName>
</protein>
<evidence type="ECO:0000259" key="13">
    <source>
        <dbReference type="PROSITE" id="PS50846"/>
    </source>
</evidence>
<sequence>MTMKNEPCCSGDDACASGAPAAPIQPGPGVSSTVYHIENMDCAVEERLIRNKLEGMSGVVDLEFNFIARKLTVHQDVENRAAIEQALRSIGMPTTLVAQGEPGSRAKGPSAALSLRQKALLAVSGICAVLAEVAAWTSGTDTSPWIAGLAAVSMVAAGLPTLKKGWIALKTLTLNINFLMCVAVGGALVLGQWPEAAMVTFLFAVAELIESLALNRARNSVNKLMRLAPEVALVWTAGGWTEVGVKAVNVGDLLRVRPGERIALDGRVTAGYSSVNQAPITGESMPVAKVVGDTVYAGTINENGVLEIQVSASNDDSVLAKIIRVIDETQGNQAPTQRFVDHFARYYTPVVVGLAIVVAVLPPVAFGVPFSVWLYKALVMLVIACPCALVLSTPVTIVSGLTAAARAGILIKGGQFLEMGHQLKVIAVDKTGTLTEGRPQVTSVSAQGKHAKDDVLILAASLDANSTHPLAMAIMRARPVATELKSVSKFESLPGLGVKGEIEKCVYFLGNARLMAEAGIPLPHEATAGLGDTDTACTMVFLALQAEVVGVIYIADVVRPGAAAAIKELNDIGVRTVMLTGDNAAIATSTAAQVGIQQVQAELLPEHKLDAIRILQAGYGAVGMVGDGINDAPALAQAEVGFAMGAAGSDTAIETADVALMDDDLHKIAGFIRLSRRTRAILVQNIATALGIKLVFFGLAVAGFATLWMAVFADVGASLLVVANGLRLLRRKSSL</sequence>
<dbReference type="RefSeq" id="WP_161092080.1">
    <property type="nucleotide sequence ID" value="NZ_WWCV01000051.1"/>
</dbReference>
<dbReference type="PRINTS" id="PR00941">
    <property type="entry name" value="CDATPASE"/>
</dbReference>
<keyword evidence="12" id="KW-1003">Cell membrane</keyword>
<evidence type="ECO:0000256" key="10">
    <source>
        <dbReference type="ARBA" id="ARBA00039097"/>
    </source>
</evidence>
<evidence type="ECO:0000256" key="4">
    <source>
        <dbReference type="ARBA" id="ARBA00022723"/>
    </source>
</evidence>
<keyword evidence="8 12" id="KW-1133">Transmembrane helix</keyword>
<dbReference type="PROSITE" id="PS00154">
    <property type="entry name" value="ATPASE_E1_E2"/>
    <property type="match status" value="1"/>
</dbReference>
<feature type="transmembrane region" description="Helical" evidence="12">
    <location>
        <begin position="681"/>
        <end position="701"/>
    </location>
</feature>
<evidence type="ECO:0000256" key="1">
    <source>
        <dbReference type="ARBA" id="ARBA00004141"/>
    </source>
</evidence>
<dbReference type="InterPro" id="IPR006121">
    <property type="entry name" value="HMA_dom"/>
</dbReference>
<proteinExistence type="inferred from homology"/>
<comment type="similarity">
    <text evidence="2 12">Belongs to the cation transport ATPase (P-type) (TC 3.A.3) family. Type IB subfamily.</text>
</comment>
<dbReference type="PROSITE" id="PS50846">
    <property type="entry name" value="HMA_2"/>
    <property type="match status" value="1"/>
</dbReference>
<dbReference type="SFLD" id="SFLDG00002">
    <property type="entry name" value="C1.7:_P-type_atpase_like"/>
    <property type="match status" value="1"/>
</dbReference>
<feature type="transmembrane region" description="Helical" evidence="12">
    <location>
        <begin position="145"/>
        <end position="162"/>
    </location>
</feature>
<dbReference type="PANTHER" id="PTHR48085:SF5">
    <property type="entry name" value="CADMIUM_ZINC-TRANSPORTING ATPASE HMA4-RELATED"/>
    <property type="match status" value="1"/>
</dbReference>
<dbReference type="GO" id="GO:0016463">
    <property type="term" value="F:P-type zinc transporter activity"/>
    <property type="evidence" value="ECO:0007669"/>
    <property type="project" value="UniProtKB-EC"/>
</dbReference>
<dbReference type="Pfam" id="PF00403">
    <property type="entry name" value="HMA"/>
    <property type="match status" value="1"/>
</dbReference>
<dbReference type="Proteomes" id="UP000484875">
    <property type="component" value="Unassembled WGS sequence"/>
</dbReference>
<dbReference type="InterPro" id="IPR001757">
    <property type="entry name" value="P_typ_ATPase"/>
</dbReference>
<dbReference type="InterPro" id="IPR044492">
    <property type="entry name" value="P_typ_ATPase_HD_dom"/>
</dbReference>
<evidence type="ECO:0000313" key="14">
    <source>
        <dbReference type="EMBL" id="MYN19668.1"/>
    </source>
</evidence>
<evidence type="ECO:0000256" key="3">
    <source>
        <dbReference type="ARBA" id="ARBA00022692"/>
    </source>
</evidence>
<dbReference type="Gene3D" id="3.30.70.100">
    <property type="match status" value="1"/>
</dbReference>
<dbReference type="InterPro" id="IPR027256">
    <property type="entry name" value="P-typ_ATPase_IB"/>
</dbReference>
<evidence type="ECO:0000256" key="2">
    <source>
        <dbReference type="ARBA" id="ARBA00006024"/>
    </source>
</evidence>
<dbReference type="Gene3D" id="3.40.1110.10">
    <property type="entry name" value="Calcium-transporting ATPase, cytoplasmic domain N"/>
    <property type="match status" value="1"/>
</dbReference>
<dbReference type="EC" id="7.2.2.12" evidence="10"/>
<dbReference type="InterPro" id="IPR018303">
    <property type="entry name" value="ATPase_P-typ_P_site"/>
</dbReference>
<dbReference type="InterPro" id="IPR036163">
    <property type="entry name" value="HMA_dom_sf"/>
</dbReference>
<dbReference type="InterPro" id="IPR023298">
    <property type="entry name" value="ATPase_P-typ_TM_dom_sf"/>
</dbReference>
<dbReference type="SFLD" id="SFLDF00027">
    <property type="entry name" value="p-type_atpase"/>
    <property type="match status" value="1"/>
</dbReference>
<comment type="subcellular location">
    <subcellularLocation>
        <location evidence="12">Cell membrane</location>
    </subcellularLocation>
    <subcellularLocation>
        <location evidence="1">Membrane</location>
        <topology evidence="1">Multi-pass membrane protein</topology>
    </subcellularLocation>
</comment>
<gene>
    <name evidence="14" type="ORF">GTP81_23270</name>
</gene>
<evidence type="ECO:0000256" key="5">
    <source>
        <dbReference type="ARBA" id="ARBA00022741"/>
    </source>
</evidence>
<dbReference type="NCBIfam" id="TIGR01511">
    <property type="entry name" value="ATPase-IB1_Cu"/>
    <property type="match status" value="1"/>
</dbReference>
<keyword evidence="5 12" id="KW-0547">Nucleotide-binding</keyword>
<feature type="domain" description="HMA" evidence="13">
    <location>
        <begin position="31"/>
        <end position="95"/>
    </location>
</feature>
<keyword evidence="9 12" id="KW-0472">Membrane</keyword>
<dbReference type="InterPro" id="IPR051014">
    <property type="entry name" value="Cation_Transport_ATPase_IB"/>
</dbReference>
<name>A0A845HLP8_9BURK</name>
<dbReference type="GO" id="GO:0016887">
    <property type="term" value="F:ATP hydrolysis activity"/>
    <property type="evidence" value="ECO:0007669"/>
    <property type="project" value="InterPro"/>
</dbReference>
<feature type="transmembrane region" description="Helical" evidence="12">
    <location>
        <begin position="346"/>
        <end position="366"/>
    </location>
</feature>
<evidence type="ECO:0000313" key="15">
    <source>
        <dbReference type="Proteomes" id="UP000484875"/>
    </source>
</evidence>
<feature type="transmembrane region" description="Helical" evidence="12">
    <location>
        <begin position="372"/>
        <end position="391"/>
    </location>
</feature>
<accession>A0A845HLP8</accession>
<dbReference type="SUPFAM" id="SSF81665">
    <property type="entry name" value="Calcium ATPase, transmembrane domain M"/>
    <property type="match status" value="1"/>
</dbReference>
<evidence type="ECO:0000256" key="12">
    <source>
        <dbReference type="RuleBase" id="RU362081"/>
    </source>
</evidence>
<dbReference type="InterPro" id="IPR008250">
    <property type="entry name" value="ATPase_P-typ_transduc_dom_A_sf"/>
</dbReference>
<feature type="transmembrane region" description="Helical" evidence="12">
    <location>
        <begin position="119"/>
        <end position="139"/>
    </location>
</feature>
<dbReference type="GO" id="GO:0005886">
    <property type="term" value="C:plasma membrane"/>
    <property type="evidence" value="ECO:0007669"/>
    <property type="project" value="UniProtKB-SubCell"/>
</dbReference>
<dbReference type="AlphaFoldDB" id="A0A845HLP8"/>
<dbReference type="InterPro" id="IPR023299">
    <property type="entry name" value="ATPase_P-typ_cyto_dom_N"/>
</dbReference>